<dbReference type="EMBL" id="JACHHY010000026">
    <property type="protein sequence ID" value="MBB5020138.1"/>
    <property type="molecule type" value="Genomic_DNA"/>
</dbReference>
<accession>A0A840MNC1</accession>
<reference evidence="2 3" key="1">
    <citation type="submission" date="2020-08" db="EMBL/GenBank/DDBJ databases">
        <title>Genomic Encyclopedia of Type Strains, Phase IV (KMG-IV): sequencing the most valuable type-strain genomes for metagenomic binning, comparative biology and taxonomic classification.</title>
        <authorList>
            <person name="Goeker M."/>
        </authorList>
    </citation>
    <scope>NUCLEOTIDE SEQUENCE [LARGE SCALE GENOMIC DNA]</scope>
    <source>
        <strain evidence="2 3">DSM 27165</strain>
    </source>
</reference>
<feature type="region of interest" description="Disordered" evidence="1">
    <location>
        <begin position="1"/>
        <end position="23"/>
    </location>
</feature>
<evidence type="ECO:0000313" key="2">
    <source>
        <dbReference type="EMBL" id="MBB5020138.1"/>
    </source>
</evidence>
<feature type="compositionally biased region" description="Polar residues" evidence="1">
    <location>
        <begin position="8"/>
        <end position="17"/>
    </location>
</feature>
<name>A0A840MNC1_9PROT</name>
<protein>
    <submittedName>
        <fullName evidence="2">Uncharacterized protein</fullName>
    </submittedName>
</protein>
<dbReference type="RefSeq" id="WP_184041548.1">
    <property type="nucleotide sequence ID" value="NZ_JACHHY010000026.1"/>
</dbReference>
<evidence type="ECO:0000313" key="3">
    <source>
        <dbReference type="Proteomes" id="UP000575898"/>
    </source>
</evidence>
<keyword evidence="3" id="KW-1185">Reference proteome</keyword>
<gene>
    <name evidence="2" type="ORF">HNQ59_003452</name>
</gene>
<evidence type="ECO:0000256" key="1">
    <source>
        <dbReference type="SAM" id="MobiDB-lite"/>
    </source>
</evidence>
<comment type="caution">
    <text evidence="2">The sequence shown here is derived from an EMBL/GenBank/DDBJ whole genome shotgun (WGS) entry which is preliminary data.</text>
</comment>
<organism evidence="2 3">
    <name type="scientific">Chitinivorax tropicus</name>
    <dbReference type="NCBI Taxonomy" id="714531"/>
    <lineage>
        <taxon>Bacteria</taxon>
        <taxon>Pseudomonadati</taxon>
        <taxon>Pseudomonadota</taxon>
        <taxon>Betaproteobacteria</taxon>
        <taxon>Chitinivorax</taxon>
    </lineage>
</organism>
<sequence length="194" mass="22084">MATYPLGWSQSGKSHSPPNIKPTEEQTIYNPFWIDLSVERMKLDPHWFDISGIVVNWLVKEDNNIPCRLILGIEATKADAMKAFLRKFVGGSYVERLTDEDINRMLLLGHPTLACEIRGGGLVTTSDFVQANYSGVIGGELHYGRRHFYNSKGWYINYNSGRYGPQHHPSKVRGDLKKTAKSLFYRFTGERVTD</sequence>
<proteinExistence type="predicted"/>
<dbReference type="Proteomes" id="UP000575898">
    <property type="component" value="Unassembled WGS sequence"/>
</dbReference>
<dbReference type="AlphaFoldDB" id="A0A840MNC1"/>